<dbReference type="Pfam" id="PF12838">
    <property type="entry name" value="Fer4_7"/>
    <property type="match status" value="1"/>
</dbReference>
<dbReference type="PROSITE" id="PS00198">
    <property type="entry name" value="4FE4S_FER_1"/>
    <property type="match status" value="1"/>
</dbReference>
<gene>
    <name evidence="5" type="primary">vorD</name>
    <name evidence="5" type="ORF">Dpo_12c01200</name>
</gene>
<dbReference type="Gene3D" id="3.30.70.20">
    <property type="match status" value="1"/>
</dbReference>
<keyword evidence="3" id="KW-0411">Iron-sulfur</keyword>
<feature type="domain" description="4Fe-4S ferredoxin-type" evidence="4">
    <location>
        <begin position="3"/>
        <end position="32"/>
    </location>
</feature>
<sequence>MAFQHIIDDERCKGCGLCVQFCPKHVLEITDKVNAKGHFPVFQARPDDCIKCGICCTMCPDVAITIVETQDA</sequence>
<dbReference type="InterPro" id="IPR017900">
    <property type="entry name" value="4Fe4S_Fe_S_CS"/>
</dbReference>
<dbReference type="GO" id="GO:0051536">
    <property type="term" value="F:iron-sulfur cluster binding"/>
    <property type="evidence" value="ECO:0007669"/>
    <property type="project" value="UniProtKB-KW"/>
</dbReference>
<feature type="domain" description="4Fe-4S ferredoxin-type" evidence="4">
    <location>
        <begin position="40"/>
        <end position="69"/>
    </location>
</feature>
<dbReference type="GO" id="GO:0046872">
    <property type="term" value="F:metal ion binding"/>
    <property type="evidence" value="ECO:0007669"/>
    <property type="project" value="UniProtKB-KW"/>
</dbReference>
<keyword evidence="5" id="KW-0560">Oxidoreductase</keyword>
<keyword evidence="1" id="KW-0479">Metal-binding</keyword>
<keyword evidence="2" id="KW-0408">Iron</keyword>
<dbReference type="EC" id="1.2.7.7" evidence="5"/>
<evidence type="ECO:0000256" key="2">
    <source>
        <dbReference type="ARBA" id="ARBA00023004"/>
    </source>
</evidence>
<proteinExistence type="predicted"/>
<organism evidence="5 6">
    <name type="scientific">Desulfotignum phosphitoxidans DSM 13687</name>
    <dbReference type="NCBI Taxonomy" id="1286635"/>
    <lineage>
        <taxon>Bacteria</taxon>
        <taxon>Pseudomonadati</taxon>
        <taxon>Thermodesulfobacteriota</taxon>
        <taxon>Desulfobacteria</taxon>
        <taxon>Desulfobacterales</taxon>
        <taxon>Desulfobacteraceae</taxon>
        <taxon>Desulfotignum</taxon>
    </lineage>
</organism>
<dbReference type="PROSITE" id="PS51379">
    <property type="entry name" value="4FE4S_FER_2"/>
    <property type="match status" value="2"/>
</dbReference>
<dbReference type="GO" id="GO:0043807">
    <property type="term" value="F:3-methyl-2-oxobutanoate dehydrogenase (ferredoxin) activity"/>
    <property type="evidence" value="ECO:0007669"/>
    <property type="project" value="UniProtKB-EC"/>
</dbReference>
<dbReference type="SUPFAM" id="SSF54862">
    <property type="entry name" value="4Fe-4S ferredoxins"/>
    <property type="match status" value="1"/>
</dbReference>
<accession>S0G0W8</accession>
<reference evidence="5 6" key="1">
    <citation type="journal article" date="2013" name="Genome Announc.">
        <title>Draft Genome Sequence of Desulfotignum phosphitoxidans DSM 13687 Strain FiPS-3.</title>
        <authorList>
            <person name="Poehlein A."/>
            <person name="Daniel R."/>
            <person name="Simeonova D.D."/>
        </authorList>
    </citation>
    <scope>NUCLEOTIDE SEQUENCE [LARGE SCALE GENOMIC DNA]</scope>
    <source>
        <strain evidence="5 6">DSM 13687</strain>
    </source>
</reference>
<dbReference type="EMBL" id="APJX01000012">
    <property type="protein sequence ID" value="EMS77842.1"/>
    <property type="molecule type" value="Genomic_DNA"/>
</dbReference>
<name>S0G0W8_9BACT</name>
<dbReference type="InterPro" id="IPR017896">
    <property type="entry name" value="4Fe4S_Fe-S-bd"/>
</dbReference>
<dbReference type="AlphaFoldDB" id="S0G0W8"/>
<evidence type="ECO:0000259" key="4">
    <source>
        <dbReference type="PROSITE" id="PS51379"/>
    </source>
</evidence>
<evidence type="ECO:0000313" key="6">
    <source>
        <dbReference type="Proteomes" id="UP000014216"/>
    </source>
</evidence>
<dbReference type="RefSeq" id="WP_006968280.1">
    <property type="nucleotide sequence ID" value="NZ_APJX01000012.1"/>
</dbReference>
<evidence type="ECO:0000256" key="1">
    <source>
        <dbReference type="ARBA" id="ARBA00022723"/>
    </source>
</evidence>
<evidence type="ECO:0000256" key="3">
    <source>
        <dbReference type="ARBA" id="ARBA00023014"/>
    </source>
</evidence>
<dbReference type="PANTHER" id="PTHR43122">
    <property type="entry name" value="FERREDOXIN SUBUNIT OF PYRUVATE:FLAVODOXIN OXIDOREDUCTASE-RELATED"/>
    <property type="match status" value="1"/>
</dbReference>
<evidence type="ECO:0000313" key="5">
    <source>
        <dbReference type="EMBL" id="EMS77842.1"/>
    </source>
</evidence>
<dbReference type="OrthoDB" id="9804603at2"/>
<dbReference type="Proteomes" id="UP000014216">
    <property type="component" value="Unassembled WGS sequence"/>
</dbReference>
<keyword evidence="6" id="KW-1185">Reference proteome</keyword>
<dbReference type="PANTHER" id="PTHR43122:SF2">
    <property type="entry name" value="FERREDOXIN SUBUNIT OF PYRUVATE:FLAVODOXIN OXIDOREDUCTASE"/>
    <property type="match status" value="1"/>
</dbReference>
<comment type="caution">
    <text evidence="5">The sequence shown here is derived from an EMBL/GenBank/DDBJ whole genome shotgun (WGS) entry which is preliminary data.</text>
</comment>
<protein>
    <submittedName>
        <fullName evidence="5">2-oxoisovalerate ferredoxin oxidoreductase, delta subunit</fullName>
        <ecNumber evidence="5">1.2.7.7</ecNumber>
    </submittedName>
</protein>